<dbReference type="InterPro" id="IPR018060">
    <property type="entry name" value="HTH_AraC"/>
</dbReference>
<dbReference type="SUPFAM" id="SSF51182">
    <property type="entry name" value="RmlC-like cupins"/>
    <property type="match status" value="1"/>
</dbReference>
<evidence type="ECO:0000313" key="5">
    <source>
        <dbReference type="EMBL" id="TDP93511.1"/>
    </source>
</evidence>
<dbReference type="Pfam" id="PF12833">
    <property type="entry name" value="HTH_18"/>
    <property type="match status" value="1"/>
</dbReference>
<dbReference type="Proteomes" id="UP000295601">
    <property type="component" value="Unassembled WGS sequence"/>
</dbReference>
<dbReference type="InterPro" id="IPR009057">
    <property type="entry name" value="Homeodomain-like_sf"/>
</dbReference>
<dbReference type="Pfam" id="PF02311">
    <property type="entry name" value="AraC_binding"/>
    <property type="match status" value="1"/>
</dbReference>
<evidence type="ECO:0000256" key="2">
    <source>
        <dbReference type="ARBA" id="ARBA00023125"/>
    </source>
</evidence>
<evidence type="ECO:0000256" key="1">
    <source>
        <dbReference type="ARBA" id="ARBA00023015"/>
    </source>
</evidence>
<dbReference type="Gene3D" id="2.60.120.10">
    <property type="entry name" value="Jelly Rolls"/>
    <property type="match status" value="1"/>
</dbReference>
<dbReference type="InterPro" id="IPR011051">
    <property type="entry name" value="RmlC_Cupin_sf"/>
</dbReference>
<dbReference type="RefSeq" id="WP_133616501.1">
    <property type="nucleotide sequence ID" value="NZ_SNYA01000003.1"/>
</dbReference>
<gene>
    <name evidence="5" type="ORF">EDF62_1492</name>
</gene>
<dbReference type="AlphaFoldDB" id="A0A4R6S1V3"/>
<dbReference type="SMART" id="SM00342">
    <property type="entry name" value="HTH_ARAC"/>
    <property type="match status" value="1"/>
</dbReference>
<dbReference type="PANTHER" id="PTHR11019">
    <property type="entry name" value="HTH-TYPE TRANSCRIPTIONAL REGULATOR NIMR"/>
    <property type="match status" value="1"/>
</dbReference>
<dbReference type="InterPro" id="IPR003313">
    <property type="entry name" value="AraC-bd"/>
</dbReference>
<evidence type="ECO:0000313" key="6">
    <source>
        <dbReference type="Proteomes" id="UP000295601"/>
    </source>
</evidence>
<comment type="caution">
    <text evidence="5">The sequence shown here is derived from an EMBL/GenBank/DDBJ whole genome shotgun (WGS) entry which is preliminary data.</text>
</comment>
<keyword evidence="6" id="KW-1185">Reference proteome</keyword>
<dbReference type="PROSITE" id="PS01124">
    <property type="entry name" value="HTH_ARAC_FAMILY_2"/>
    <property type="match status" value="1"/>
</dbReference>
<dbReference type="Gene3D" id="1.10.10.60">
    <property type="entry name" value="Homeodomain-like"/>
    <property type="match status" value="1"/>
</dbReference>
<name>A0A4R6S1V3_9MICO</name>
<reference evidence="5 6" key="1">
    <citation type="submission" date="2019-03" db="EMBL/GenBank/DDBJ databases">
        <title>Genomic analyses of the natural microbiome of Caenorhabditis elegans.</title>
        <authorList>
            <person name="Samuel B."/>
        </authorList>
    </citation>
    <scope>NUCLEOTIDE SEQUENCE [LARGE SCALE GENOMIC DNA]</scope>
    <source>
        <strain evidence="5 6">JUb18</strain>
    </source>
</reference>
<protein>
    <submittedName>
        <fullName evidence="5">AraC-like protein</fullName>
    </submittedName>
</protein>
<keyword evidence="3" id="KW-0804">Transcription</keyword>
<dbReference type="OrthoDB" id="2039152at2"/>
<evidence type="ECO:0000259" key="4">
    <source>
        <dbReference type="PROSITE" id="PS01124"/>
    </source>
</evidence>
<dbReference type="InterPro" id="IPR014710">
    <property type="entry name" value="RmlC-like_jellyroll"/>
</dbReference>
<dbReference type="GO" id="GO:0043565">
    <property type="term" value="F:sequence-specific DNA binding"/>
    <property type="evidence" value="ECO:0007669"/>
    <property type="project" value="InterPro"/>
</dbReference>
<dbReference type="SUPFAM" id="SSF46689">
    <property type="entry name" value="Homeodomain-like"/>
    <property type="match status" value="1"/>
</dbReference>
<feature type="domain" description="HTH araC/xylS-type" evidence="4">
    <location>
        <begin position="179"/>
        <end position="261"/>
    </location>
</feature>
<proteinExistence type="predicted"/>
<organism evidence="5 6">
    <name type="scientific">Leucobacter luti</name>
    <dbReference type="NCBI Taxonomy" id="340320"/>
    <lineage>
        <taxon>Bacteria</taxon>
        <taxon>Bacillati</taxon>
        <taxon>Actinomycetota</taxon>
        <taxon>Actinomycetes</taxon>
        <taxon>Micrococcales</taxon>
        <taxon>Microbacteriaceae</taxon>
        <taxon>Leucobacter</taxon>
    </lineage>
</organism>
<sequence>MLRADLLSVVPENAVRFLGHDTHVHEEPHLIHVVSGTADLVVEGRAMRLGPRENLWLAPGVAHSAKYSEESVVFGPFLSPHTIPPARIQPLGIVPDLSRIVATILGAGPRTSAEVHRFRVALDEVLNAMRQDCFSLVSPRHPAARLVARASLAGVAGAVGTGSGSGAVPGSSWTRNAATLEELAASAGTSARHIQRLFREETGLSFRSWRARARLNVAVAQLRGGAPLQAAARAAGYATRPGLLTALSRETGIARDDLARDPVGALDRWIAVSAPTWNEGCGSRRAAS</sequence>
<keyword evidence="2" id="KW-0238">DNA-binding</keyword>
<accession>A0A4R6S1V3</accession>
<dbReference type="EMBL" id="SNYA01000003">
    <property type="protein sequence ID" value="TDP93511.1"/>
    <property type="molecule type" value="Genomic_DNA"/>
</dbReference>
<keyword evidence="1" id="KW-0805">Transcription regulation</keyword>
<evidence type="ECO:0000256" key="3">
    <source>
        <dbReference type="ARBA" id="ARBA00023163"/>
    </source>
</evidence>
<dbReference type="PANTHER" id="PTHR11019:SF199">
    <property type="entry name" value="HTH-TYPE TRANSCRIPTIONAL REGULATOR NIMR"/>
    <property type="match status" value="1"/>
</dbReference>
<dbReference type="GO" id="GO:0003700">
    <property type="term" value="F:DNA-binding transcription factor activity"/>
    <property type="evidence" value="ECO:0007669"/>
    <property type="project" value="InterPro"/>
</dbReference>